<name>A0ABV1KMK5_9BACL</name>
<dbReference type="Gene3D" id="3.40.630.10">
    <property type="entry name" value="Zn peptidases"/>
    <property type="match status" value="2"/>
</dbReference>
<dbReference type="Pfam" id="PF07687">
    <property type="entry name" value="M20_dimer"/>
    <property type="match status" value="1"/>
</dbReference>
<sequence>MDELWRQINANRIAADTLRLIRIASPTGDTREMADAYESMLAEAGCTIERYEFIPDNPTLVASFGDDRSGSGKTIIFNGHMDVVPLEHEPARVEEGIIHGRGACDMKGSLACIVEVLRVLQESGTQLSGKLIIIANSLHESPGGRGEDLAALVERVNLRADAAVVMEGARYDCTVAQLGSATFEIEIRREGEPTHQLYTAPGTPHPITVAAEVVRRLNEMNLVLEQDYIEDTGYASYFVGSLHSGQFYNQHPNRAEIVGVRRYNPQVSFDEVERELRGVLAEIAEQYRVNIELDLRKVRDGYRIDKNDPAVSALLEAVRKVRNIELPLVGKKVVVDACFFVNGLGIPTVCHGPDQSSSHGDKEFADLLDLKQTAQVYMQFIHEYMSQ</sequence>
<dbReference type="InterPro" id="IPR011650">
    <property type="entry name" value="Peptidase_M20_dimer"/>
</dbReference>
<dbReference type="InterPro" id="IPR002933">
    <property type="entry name" value="Peptidase_M20"/>
</dbReference>
<keyword evidence="2" id="KW-0378">Hydrolase</keyword>
<proteinExistence type="predicted"/>
<dbReference type="SUPFAM" id="SSF55031">
    <property type="entry name" value="Bacterial exopeptidase dimerisation domain"/>
    <property type="match status" value="1"/>
</dbReference>
<evidence type="ECO:0000259" key="3">
    <source>
        <dbReference type="Pfam" id="PF07687"/>
    </source>
</evidence>
<reference evidence="4 5" key="1">
    <citation type="journal article" date="2023" name="Genome Announc.">
        <title>Pan-Genome Analyses of the Genus Cohnella and Proposal of the Novel Species Cohnella silvisoli sp. nov., Isolated from Forest Soil.</title>
        <authorList>
            <person name="Wang C."/>
            <person name="Mao L."/>
            <person name="Bao G."/>
            <person name="Zhu H."/>
        </authorList>
    </citation>
    <scope>NUCLEOTIDE SEQUENCE [LARGE SCALE GENOMIC DNA]</scope>
    <source>
        <strain evidence="4 5">NL03-T5-1</strain>
    </source>
</reference>
<comment type="caution">
    <text evidence="4">The sequence shown here is derived from an EMBL/GenBank/DDBJ whole genome shotgun (WGS) entry which is preliminary data.</text>
</comment>
<evidence type="ECO:0000256" key="2">
    <source>
        <dbReference type="ARBA" id="ARBA00022801"/>
    </source>
</evidence>
<dbReference type="PANTHER" id="PTHR43808">
    <property type="entry name" value="ACETYLORNITHINE DEACETYLASE"/>
    <property type="match status" value="1"/>
</dbReference>
<dbReference type="InterPro" id="IPR050072">
    <property type="entry name" value="Peptidase_M20A"/>
</dbReference>
<dbReference type="Pfam" id="PF01546">
    <property type="entry name" value="Peptidase_M20"/>
    <property type="match status" value="1"/>
</dbReference>
<keyword evidence="5" id="KW-1185">Reference proteome</keyword>
<dbReference type="Proteomes" id="UP001493487">
    <property type="component" value="Unassembled WGS sequence"/>
</dbReference>
<dbReference type="SUPFAM" id="SSF53187">
    <property type="entry name" value="Zn-dependent exopeptidases"/>
    <property type="match status" value="1"/>
</dbReference>
<protein>
    <submittedName>
        <fullName evidence="4">M20 family metallopeptidase</fullName>
    </submittedName>
</protein>
<dbReference type="EMBL" id="JASKHM010000001">
    <property type="protein sequence ID" value="MEQ4481325.1"/>
    <property type="molecule type" value="Genomic_DNA"/>
</dbReference>
<dbReference type="RefSeq" id="WP_232182168.1">
    <property type="nucleotide sequence ID" value="NZ_JAIOAP010000001.1"/>
</dbReference>
<dbReference type="InterPro" id="IPR036264">
    <property type="entry name" value="Bact_exopeptidase_dim_dom"/>
</dbReference>
<accession>A0ABV1KMK5</accession>
<keyword evidence="1" id="KW-0479">Metal-binding</keyword>
<organism evidence="4 5">
    <name type="scientific">Cohnella silvisoli</name>
    <dbReference type="NCBI Taxonomy" id="2873699"/>
    <lineage>
        <taxon>Bacteria</taxon>
        <taxon>Bacillati</taxon>
        <taxon>Bacillota</taxon>
        <taxon>Bacilli</taxon>
        <taxon>Bacillales</taxon>
        <taxon>Paenibacillaceae</taxon>
        <taxon>Cohnella</taxon>
    </lineage>
</organism>
<gene>
    <name evidence="4" type="ORF">QJS35_02825</name>
</gene>
<evidence type="ECO:0000313" key="5">
    <source>
        <dbReference type="Proteomes" id="UP001493487"/>
    </source>
</evidence>
<evidence type="ECO:0000256" key="1">
    <source>
        <dbReference type="ARBA" id="ARBA00022723"/>
    </source>
</evidence>
<feature type="domain" description="Peptidase M20 dimerisation" evidence="3">
    <location>
        <begin position="177"/>
        <end position="287"/>
    </location>
</feature>
<evidence type="ECO:0000313" key="4">
    <source>
        <dbReference type="EMBL" id="MEQ4481325.1"/>
    </source>
</evidence>